<dbReference type="Gene3D" id="3.30.450.20">
    <property type="entry name" value="PAS domain"/>
    <property type="match status" value="2"/>
</dbReference>
<dbReference type="EMBL" id="PFFQ01000012">
    <property type="protein sequence ID" value="PIW18579.1"/>
    <property type="molecule type" value="Genomic_DNA"/>
</dbReference>
<dbReference type="PROSITE" id="PS50113">
    <property type="entry name" value="PAC"/>
    <property type="match status" value="1"/>
</dbReference>
<dbReference type="AlphaFoldDB" id="A0A2M7G8Z4"/>
<evidence type="ECO:0000259" key="1">
    <source>
        <dbReference type="PROSITE" id="PS50113"/>
    </source>
</evidence>
<reference evidence="2 3" key="1">
    <citation type="submission" date="2017-09" db="EMBL/GenBank/DDBJ databases">
        <title>Depth-based differentiation of microbial function through sediment-hosted aquifers and enrichment of novel symbionts in the deep terrestrial subsurface.</title>
        <authorList>
            <person name="Probst A.J."/>
            <person name="Ladd B."/>
            <person name="Jarett J.K."/>
            <person name="Geller-Mcgrath D.E."/>
            <person name="Sieber C.M."/>
            <person name="Emerson J.B."/>
            <person name="Anantharaman K."/>
            <person name="Thomas B.C."/>
            <person name="Malmstrom R."/>
            <person name="Stieglmeier M."/>
            <person name="Klingl A."/>
            <person name="Woyke T."/>
            <person name="Ryan C.M."/>
            <person name="Banfield J.F."/>
        </authorList>
    </citation>
    <scope>NUCLEOTIDE SEQUENCE [LARGE SCALE GENOMIC DNA]</scope>
    <source>
        <strain evidence="2">CG17_big_fil_post_rev_8_21_14_2_50_48_46</strain>
    </source>
</reference>
<dbReference type="Proteomes" id="UP000231019">
    <property type="component" value="Unassembled WGS sequence"/>
</dbReference>
<dbReference type="CDD" id="cd00130">
    <property type="entry name" value="PAS"/>
    <property type="match status" value="1"/>
</dbReference>
<dbReference type="InterPro" id="IPR035965">
    <property type="entry name" value="PAS-like_dom_sf"/>
</dbReference>
<comment type="caution">
    <text evidence="2">The sequence shown here is derived from an EMBL/GenBank/DDBJ whole genome shotgun (WGS) entry which is preliminary data.</text>
</comment>
<dbReference type="InterPro" id="IPR013655">
    <property type="entry name" value="PAS_fold_3"/>
</dbReference>
<dbReference type="SUPFAM" id="SSF55785">
    <property type="entry name" value="PYP-like sensor domain (PAS domain)"/>
    <property type="match status" value="2"/>
</dbReference>
<organism evidence="2 3">
    <name type="scientific">bacterium (Candidatus Blackallbacteria) CG17_big_fil_post_rev_8_21_14_2_50_48_46</name>
    <dbReference type="NCBI Taxonomy" id="2014261"/>
    <lineage>
        <taxon>Bacteria</taxon>
        <taxon>Candidatus Blackallbacteria</taxon>
    </lineage>
</organism>
<gene>
    <name evidence="2" type="ORF">COW36_04615</name>
</gene>
<dbReference type="SMART" id="SM00091">
    <property type="entry name" value="PAS"/>
    <property type="match status" value="2"/>
</dbReference>
<dbReference type="Pfam" id="PF08447">
    <property type="entry name" value="PAS_3"/>
    <property type="match status" value="1"/>
</dbReference>
<evidence type="ECO:0000313" key="3">
    <source>
        <dbReference type="Proteomes" id="UP000231019"/>
    </source>
</evidence>
<dbReference type="InterPro" id="IPR000700">
    <property type="entry name" value="PAS-assoc_C"/>
</dbReference>
<evidence type="ECO:0000313" key="2">
    <source>
        <dbReference type="EMBL" id="PIW18579.1"/>
    </source>
</evidence>
<sequence>MSLDEAVISAVMASAFNPCLYCVPVHDTEGKIHDFEIENLNSQAAEWLGISNEVTGPLRLRRDFPEHIPDSIWMIYQHVMDSGEHKEWTYNLSDNPDLAAYEVKLVRLQQGLLLSFRPEEHPTPGQTLEQQLQKILAEEAAEGMLDWDLKSGVARYSQRLKVMLGFGRIAIPQIIQIFFNALSPAEAEPVQNLIWNAINGDESTVEHRTRFMHQDGSLITLWCSGRILRNAEGEALRVVYVFRDETLEAQLKEDLQHQQELLQLFVDASQDGFFEWNPTNDTIYFSSRWKQMLGYVHMDNDWKSWKLFLPDAQTTWLSELKDSIQAGVLPESPVLLKLNHREGHQVSIILRLSGKQLPGGDHPGRFIRILGLGTDLSILDQESP</sequence>
<proteinExistence type="predicted"/>
<feature type="domain" description="PAC" evidence="1">
    <location>
        <begin position="205"/>
        <end position="257"/>
    </location>
</feature>
<dbReference type="InterPro" id="IPR000014">
    <property type="entry name" value="PAS"/>
</dbReference>
<protein>
    <recommendedName>
        <fullName evidence="1">PAC domain-containing protein</fullName>
    </recommendedName>
</protein>
<accession>A0A2M7G8Z4</accession>
<name>A0A2M7G8Z4_9BACT</name>